<accession>A0ABW4SRM9</accession>
<dbReference type="EMBL" id="JBHUFV010000017">
    <property type="protein sequence ID" value="MFD1932131.1"/>
    <property type="molecule type" value="Genomic_DNA"/>
</dbReference>
<evidence type="ECO:0000313" key="2">
    <source>
        <dbReference type="EMBL" id="MFD1932131.1"/>
    </source>
</evidence>
<sequence length="200" mass="21100">MTWKQLRVMRWLARWWLPLSLLLGVQAGLFYSLVKEPVYSSDTFVVVVADGDMTEAMHYAQAYSRIAVQPGLIVGDEEARRTLSASASPDAPLIKLTALAPTAREAADQANQAAAALIIYANGHSTDTKVRMTSFAAAALPTSPSSPVLLVNVTVGAAAAVLVAGLVYLAAPYMLARPMPEQAAAVSEPTKTPAMSGAET</sequence>
<feature type="transmembrane region" description="Helical" evidence="1">
    <location>
        <begin position="12"/>
        <end position="34"/>
    </location>
</feature>
<gene>
    <name evidence="2" type="ORF">ACFSKW_11665</name>
</gene>
<organism evidence="2 3">
    <name type="scientific">Nonomuraea mangrovi</name>
    <dbReference type="NCBI Taxonomy" id="2316207"/>
    <lineage>
        <taxon>Bacteria</taxon>
        <taxon>Bacillati</taxon>
        <taxon>Actinomycetota</taxon>
        <taxon>Actinomycetes</taxon>
        <taxon>Streptosporangiales</taxon>
        <taxon>Streptosporangiaceae</taxon>
        <taxon>Nonomuraea</taxon>
    </lineage>
</organism>
<keyword evidence="1" id="KW-0472">Membrane</keyword>
<keyword evidence="1" id="KW-0812">Transmembrane</keyword>
<protein>
    <recommendedName>
        <fullName evidence="4">Lipopolysaccharide biosynthesis protein</fullName>
    </recommendedName>
</protein>
<feature type="transmembrane region" description="Helical" evidence="1">
    <location>
        <begin position="149"/>
        <end position="171"/>
    </location>
</feature>
<keyword evidence="3" id="KW-1185">Reference proteome</keyword>
<proteinExistence type="predicted"/>
<dbReference type="Proteomes" id="UP001597368">
    <property type="component" value="Unassembled WGS sequence"/>
</dbReference>
<evidence type="ECO:0000256" key="1">
    <source>
        <dbReference type="SAM" id="Phobius"/>
    </source>
</evidence>
<keyword evidence="1" id="KW-1133">Transmembrane helix</keyword>
<evidence type="ECO:0000313" key="3">
    <source>
        <dbReference type="Proteomes" id="UP001597368"/>
    </source>
</evidence>
<dbReference type="RefSeq" id="WP_379572135.1">
    <property type="nucleotide sequence ID" value="NZ_JBHUFV010000017.1"/>
</dbReference>
<evidence type="ECO:0008006" key="4">
    <source>
        <dbReference type="Google" id="ProtNLM"/>
    </source>
</evidence>
<reference evidence="3" key="1">
    <citation type="journal article" date="2019" name="Int. J. Syst. Evol. Microbiol.">
        <title>The Global Catalogue of Microorganisms (GCM) 10K type strain sequencing project: providing services to taxonomists for standard genome sequencing and annotation.</title>
        <authorList>
            <consortium name="The Broad Institute Genomics Platform"/>
            <consortium name="The Broad Institute Genome Sequencing Center for Infectious Disease"/>
            <person name="Wu L."/>
            <person name="Ma J."/>
        </authorList>
    </citation>
    <scope>NUCLEOTIDE SEQUENCE [LARGE SCALE GENOMIC DNA]</scope>
    <source>
        <strain evidence="3">ICMP 6774ER</strain>
    </source>
</reference>
<comment type="caution">
    <text evidence="2">The sequence shown here is derived from an EMBL/GenBank/DDBJ whole genome shotgun (WGS) entry which is preliminary data.</text>
</comment>
<name>A0ABW4SRM9_9ACTN</name>